<keyword evidence="2" id="KW-0560">Oxidoreductase</keyword>
<dbReference type="SUPFAM" id="SSF51735">
    <property type="entry name" value="NAD(P)-binding Rossmann-fold domains"/>
    <property type="match status" value="1"/>
</dbReference>
<dbReference type="Gene3D" id="3.40.50.720">
    <property type="entry name" value="NAD(P)-binding Rossmann-like Domain"/>
    <property type="match status" value="1"/>
</dbReference>
<dbReference type="InterPro" id="IPR002347">
    <property type="entry name" value="SDR_fam"/>
</dbReference>
<dbReference type="EMBL" id="QKVK01000001">
    <property type="protein sequence ID" value="PZF78578.1"/>
    <property type="molecule type" value="Genomic_DNA"/>
</dbReference>
<dbReference type="CDD" id="cd11731">
    <property type="entry name" value="Lin1944_like_SDR_c"/>
    <property type="match status" value="1"/>
</dbReference>
<dbReference type="AlphaFoldDB" id="A0A2W2BEG8"/>
<name>A0A2W2BEG8_9HYPH</name>
<dbReference type="Proteomes" id="UP000248795">
    <property type="component" value="Unassembled WGS sequence"/>
</dbReference>
<comment type="similarity">
    <text evidence="1">Belongs to the short-chain dehydrogenases/reductases (SDR) family.</text>
</comment>
<keyword evidence="4" id="KW-1185">Reference proteome</keyword>
<evidence type="ECO:0000256" key="2">
    <source>
        <dbReference type="ARBA" id="ARBA00023002"/>
    </source>
</evidence>
<protein>
    <submittedName>
        <fullName evidence="3">Short chain dehydrogenase</fullName>
    </submittedName>
</protein>
<dbReference type="GO" id="GO:0016491">
    <property type="term" value="F:oxidoreductase activity"/>
    <property type="evidence" value="ECO:0007669"/>
    <property type="project" value="UniProtKB-KW"/>
</dbReference>
<dbReference type="NCBIfam" id="NF005754">
    <property type="entry name" value="PRK07578.1"/>
    <property type="match status" value="1"/>
</dbReference>
<dbReference type="PANTHER" id="PTHR43477:SF1">
    <property type="entry name" value="DIHYDROANTICAPSIN 7-DEHYDROGENASE"/>
    <property type="match status" value="1"/>
</dbReference>
<dbReference type="PRINTS" id="PR00081">
    <property type="entry name" value="GDHRDH"/>
</dbReference>
<dbReference type="InterPro" id="IPR051122">
    <property type="entry name" value="SDR_DHRS6-like"/>
</dbReference>
<dbReference type="InterPro" id="IPR036291">
    <property type="entry name" value="NAD(P)-bd_dom_sf"/>
</dbReference>
<accession>A0A2W2BEG8</accession>
<dbReference type="Pfam" id="PF13561">
    <property type="entry name" value="adh_short_C2"/>
    <property type="match status" value="1"/>
</dbReference>
<reference evidence="4" key="1">
    <citation type="submission" date="2018-06" db="EMBL/GenBank/DDBJ databases">
        <title>Aestuariibacter litoralis strain KCTC 52945T.</title>
        <authorList>
            <person name="Li X."/>
            <person name="Salam N."/>
            <person name="Li J.-L."/>
            <person name="Chen Y.-M."/>
            <person name="Yang Z.-W."/>
            <person name="Zhang L.-Y."/>
            <person name="Han M.-X."/>
            <person name="Xiao M."/>
            <person name="Li W.-J."/>
        </authorList>
    </citation>
    <scope>NUCLEOTIDE SEQUENCE [LARGE SCALE GENOMIC DNA]</scope>
    <source>
        <strain evidence="4">KCTC 52945</strain>
    </source>
</reference>
<sequence>MRILIVGGSGTVGKAAAAELGRRHDIIRAGRSSGDLTVDVMSEASVKAMYAKLGKVDAVVTTVGHVHFGPVATMTPEQFRKGLDDKLMGQVNIVLLGMDHVNDNGSFTLTSGILDRDPVRQGANAAAVNGAIGAFVRGAAIEMPRGIRINAVSPGLLEDSAAKYDGFFPGHEPVSNARVGLAYAKSVDGALTGQVICVG</sequence>
<gene>
    <name evidence="3" type="ORF">DK847_01860</name>
</gene>
<dbReference type="RefSeq" id="WP_111195906.1">
    <property type="nucleotide sequence ID" value="NZ_QKVK01000001.1"/>
</dbReference>
<dbReference type="PANTHER" id="PTHR43477">
    <property type="entry name" value="DIHYDROANTICAPSIN 7-DEHYDROGENASE"/>
    <property type="match status" value="1"/>
</dbReference>
<evidence type="ECO:0000256" key="1">
    <source>
        <dbReference type="ARBA" id="ARBA00006484"/>
    </source>
</evidence>
<comment type="caution">
    <text evidence="3">The sequence shown here is derived from an EMBL/GenBank/DDBJ whole genome shotgun (WGS) entry which is preliminary data.</text>
</comment>
<evidence type="ECO:0000313" key="4">
    <source>
        <dbReference type="Proteomes" id="UP000248795"/>
    </source>
</evidence>
<proteinExistence type="inferred from homology"/>
<organism evidence="3 4">
    <name type="scientific">Aestuariivirga litoralis</name>
    <dbReference type="NCBI Taxonomy" id="2650924"/>
    <lineage>
        <taxon>Bacteria</taxon>
        <taxon>Pseudomonadati</taxon>
        <taxon>Pseudomonadota</taxon>
        <taxon>Alphaproteobacteria</taxon>
        <taxon>Hyphomicrobiales</taxon>
        <taxon>Aestuariivirgaceae</taxon>
        <taxon>Aestuariivirga</taxon>
    </lineage>
</organism>
<evidence type="ECO:0000313" key="3">
    <source>
        <dbReference type="EMBL" id="PZF78578.1"/>
    </source>
</evidence>